<proteinExistence type="predicted"/>
<reference evidence="1 2" key="1">
    <citation type="submission" date="2018-06" db="EMBL/GenBank/DDBJ databases">
        <authorList>
            <consortium name="Pathogen Informatics"/>
            <person name="Doyle S."/>
        </authorList>
    </citation>
    <scope>NUCLEOTIDE SEQUENCE [LARGE SCALE GENOMIC DNA]</scope>
    <source>
        <strain evidence="1 2">NCTC10289</strain>
    </source>
</reference>
<dbReference type="SUPFAM" id="SSF46689">
    <property type="entry name" value="Homeodomain-like"/>
    <property type="match status" value="1"/>
</dbReference>
<dbReference type="InterPro" id="IPR036271">
    <property type="entry name" value="Tet_transcr_reg_TetR-rel_C_sf"/>
</dbReference>
<accession>A0A376CZJ3</accession>
<dbReference type="AlphaFoldDB" id="A0A376CZJ3"/>
<organism evidence="1 2">
    <name type="scientific">Corynebacterium minutissimum</name>
    <dbReference type="NCBI Taxonomy" id="38301"/>
    <lineage>
        <taxon>Bacteria</taxon>
        <taxon>Bacillati</taxon>
        <taxon>Actinomycetota</taxon>
        <taxon>Actinomycetes</taxon>
        <taxon>Mycobacteriales</taxon>
        <taxon>Corynebacteriaceae</taxon>
        <taxon>Corynebacterium</taxon>
    </lineage>
</organism>
<dbReference type="Proteomes" id="UP000254287">
    <property type="component" value="Unassembled WGS sequence"/>
</dbReference>
<dbReference type="Gene3D" id="1.10.357.10">
    <property type="entry name" value="Tetracycline Repressor, domain 2"/>
    <property type="match status" value="2"/>
</dbReference>
<dbReference type="EMBL" id="UFXP01000001">
    <property type="protein sequence ID" value="STC78265.1"/>
    <property type="molecule type" value="Genomic_DNA"/>
</dbReference>
<name>A0A376CZJ3_9CORY</name>
<sequence length="475" mass="51104">MLLGKLIAVITSVGVEKGGQPSRQLLIEQASRVIAKAGMDAVRLRDVADQVDVPLAEAQEHFATDAELVEETKETLNQALLSVVDLHFSRLPDNASAVDKLRSAAMSYFSFAVEEPTSFAAFTAVQASPREGLTAEVFAEKGGSADTCPILELLYNLTKDAMAESGGTADARGTMLSALAIFSHLHGVTQLAAEGILRYLSPAAKKQTFGGVMDTLSVGLIPFFQGERVEHTAPFGLVGEQPEPLLTKAVDFPRETEEEKRTALLRGAIEEALDHGVTGLHIGGAATRAGLTVQEAEHLIESDQELASYLERYLDKINYEFIYRQVAAVPEGSGAVPKLRATGYGYVSHALADPLGFEALIKIASGPIVPMSFEDDFLPNANKAAEVQRDFSEFGQAFGFIMSLVREAIDEADGPRAPWVLYTLVISVWAGAHGLAMLSTKGPLREYSADFIFEILTHYMDIELGGIMRSLGGAK</sequence>
<dbReference type="InterPro" id="IPR009057">
    <property type="entry name" value="Homeodomain-like_sf"/>
</dbReference>
<protein>
    <submittedName>
        <fullName evidence="1">Uncharacterized protein</fullName>
    </submittedName>
</protein>
<gene>
    <name evidence="1" type="ORF">NCTC10289_01500</name>
</gene>
<evidence type="ECO:0000313" key="1">
    <source>
        <dbReference type="EMBL" id="STC78265.1"/>
    </source>
</evidence>
<evidence type="ECO:0000313" key="2">
    <source>
        <dbReference type="Proteomes" id="UP000254287"/>
    </source>
</evidence>
<dbReference type="SUPFAM" id="SSF48498">
    <property type="entry name" value="Tetracyclin repressor-like, C-terminal domain"/>
    <property type="match status" value="2"/>
</dbReference>